<keyword evidence="14" id="KW-1185">Reference proteome</keyword>
<feature type="transmembrane region" description="Helical" evidence="11">
    <location>
        <begin position="174"/>
        <end position="196"/>
    </location>
</feature>
<dbReference type="SUPFAM" id="SSF158682">
    <property type="entry name" value="TerB-like"/>
    <property type="match status" value="1"/>
</dbReference>
<evidence type="ECO:0000313" key="14">
    <source>
        <dbReference type="Proteomes" id="UP001501727"/>
    </source>
</evidence>
<feature type="domain" description="Peptidase M48" evidence="12">
    <location>
        <begin position="98"/>
        <end position="313"/>
    </location>
</feature>
<keyword evidence="5" id="KW-0479">Metal-binding</keyword>
<dbReference type="Gene3D" id="3.30.2010.10">
    <property type="entry name" value="Metalloproteases ('zincins'), catalytic domain"/>
    <property type="match status" value="1"/>
</dbReference>
<dbReference type="InterPro" id="IPR029024">
    <property type="entry name" value="TerB-like"/>
</dbReference>
<feature type="transmembrane region" description="Helical" evidence="11">
    <location>
        <begin position="17"/>
        <end position="40"/>
    </location>
</feature>
<evidence type="ECO:0000256" key="4">
    <source>
        <dbReference type="ARBA" id="ARBA00022692"/>
    </source>
</evidence>
<keyword evidence="10 11" id="KW-0472">Membrane</keyword>
<proteinExistence type="predicted"/>
<evidence type="ECO:0000256" key="5">
    <source>
        <dbReference type="ARBA" id="ARBA00022723"/>
    </source>
</evidence>
<dbReference type="PANTHER" id="PTHR43221:SF2">
    <property type="entry name" value="PROTEASE HTPX HOMOLOG"/>
    <property type="match status" value="1"/>
</dbReference>
<comment type="caution">
    <text evidence="13">The sequence shown here is derived from an EMBL/GenBank/DDBJ whole genome shotgun (WGS) entry which is preliminary data.</text>
</comment>
<evidence type="ECO:0000256" key="7">
    <source>
        <dbReference type="ARBA" id="ARBA00022833"/>
    </source>
</evidence>
<keyword evidence="2" id="KW-1003">Cell membrane</keyword>
<protein>
    <submittedName>
        <fullName evidence="13">M48 family metallopeptidase</fullName>
    </submittedName>
</protein>
<dbReference type="EMBL" id="BAAAZU010000031">
    <property type="protein sequence ID" value="GAA3933486.1"/>
    <property type="molecule type" value="Genomic_DNA"/>
</dbReference>
<evidence type="ECO:0000256" key="6">
    <source>
        <dbReference type="ARBA" id="ARBA00022801"/>
    </source>
</evidence>
<keyword evidence="6" id="KW-0378">Hydrolase</keyword>
<evidence type="ECO:0000256" key="1">
    <source>
        <dbReference type="ARBA" id="ARBA00001947"/>
    </source>
</evidence>
<comment type="cofactor">
    <cofactor evidence="1">
        <name>Zn(2+)</name>
        <dbReference type="ChEBI" id="CHEBI:29105"/>
    </cofactor>
</comment>
<evidence type="ECO:0000313" key="13">
    <source>
        <dbReference type="EMBL" id="GAA3933486.1"/>
    </source>
</evidence>
<evidence type="ECO:0000256" key="10">
    <source>
        <dbReference type="ARBA" id="ARBA00023136"/>
    </source>
</evidence>
<keyword evidence="8 11" id="KW-1133">Transmembrane helix</keyword>
<keyword evidence="7" id="KW-0862">Zinc</keyword>
<evidence type="ECO:0000256" key="2">
    <source>
        <dbReference type="ARBA" id="ARBA00022475"/>
    </source>
</evidence>
<dbReference type="InterPro" id="IPR001915">
    <property type="entry name" value="Peptidase_M48"/>
</dbReference>
<reference evidence="14" key="1">
    <citation type="journal article" date="2019" name="Int. J. Syst. Evol. Microbiol.">
        <title>The Global Catalogue of Microorganisms (GCM) 10K type strain sequencing project: providing services to taxonomists for standard genome sequencing and annotation.</title>
        <authorList>
            <consortium name="The Broad Institute Genomics Platform"/>
            <consortium name="The Broad Institute Genome Sequencing Center for Infectious Disease"/>
            <person name="Wu L."/>
            <person name="Ma J."/>
        </authorList>
    </citation>
    <scope>NUCLEOTIDE SEQUENCE [LARGE SCALE GENOMIC DNA]</scope>
    <source>
        <strain evidence="14">JCM 16916</strain>
    </source>
</reference>
<evidence type="ECO:0000259" key="12">
    <source>
        <dbReference type="Pfam" id="PF01435"/>
    </source>
</evidence>
<feature type="transmembrane region" description="Helical" evidence="11">
    <location>
        <begin position="208"/>
        <end position="229"/>
    </location>
</feature>
<dbReference type="InterPro" id="IPR050083">
    <property type="entry name" value="HtpX_protease"/>
</dbReference>
<dbReference type="Proteomes" id="UP001501727">
    <property type="component" value="Unassembled WGS sequence"/>
</dbReference>
<evidence type="ECO:0000256" key="9">
    <source>
        <dbReference type="ARBA" id="ARBA00023049"/>
    </source>
</evidence>
<gene>
    <name evidence="13" type="ORF">GCM10022229_29230</name>
</gene>
<sequence>MNFFEHQAKARRTSTRLVLLFALAVLAIVAVMDLVMLAVFGGGGNAGGVLVFTTLVTLAVIGGASMYRIASLRGGGEAVALQFGGTPVSGDTTDRYLQRLRNVVEEIAIASGVPMPGLYVLEHESAINAFAAGYSPSDAVIAVTRGALEKLNRDELQGVIAHEFSHILNGDMRLNIRLIGVLFGIMVMGIIGRRLMLHGGMSRNSRDGVVVFLMVALVAIVVGYVGLLFGRMIKAGISRTRESLADASAVQFTRQTAGLAGALKKIAGVYEGSRLGGAAETEEISHMLFGEGMGFSGLFATHPPILKRIQALEPGFNAAQLERLQAQWRAAPPNGLQEDARMGLAGAHDALPAAATRLNVTPAMVSAQVAQPESDDYRRADAIVHSIPDALRELARDREQVMPLLLAMLLGSDQAVLGKQRIEIASRMGNEMAEAAFALRGTLGQALHPMQRLPLASLSFQVLRLRPRPQLDVFMDTVAATVNADGQVSLFEYCLGQLLRVQVRESLDPGRYAHFGRRKPGNVKQEFATLLAVVAKAGNPDDQAEAQRAYLAGMQRVLPRDHVPYAPPAEGVLALDAVWEPLDALDPLAKQVMVEAITAAASHDGRISVAEAELLRTICAVLHCPLPPMLERA</sequence>
<keyword evidence="4 11" id="KW-0812">Transmembrane</keyword>
<dbReference type="RefSeq" id="WP_344760762.1">
    <property type="nucleotide sequence ID" value="NZ_BAAAZU010000031.1"/>
</dbReference>
<dbReference type="Pfam" id="PF01435">
    <property type="entry name" value="Peptidase_M48"/>
    <property type="match status" value="1"/>
</dbReference>
<dbReference type="CDD" id="cd07340">
    <property type="entry name" value="M48B_Htpx_like"/>
    <property type="match status" value="1"/>
</dbReference>
<keyword evidence="3" id="KW-0645">Protease</keyword>
<dbReference type="PANTHER" id="PTHR43221">
    <property type="entry name" value="PROTEASE HTPX"/>
    <property type="match status" value="1"/>
</dbReference>
<name>A0ABP7N1M9_9GAMM</name>
<organism evidence="13 14">
    <name type="scientific">Luteimonas lutimaris</name>
    <dbReference type="NCBI Taxonomy" id="698645"/>
    <lineage>
        <taxon>Bacteria</taxon>
        <taxon>Pseudomonadati</taxon>
        <taxon>Pseudomonadota</taxon>
        <taxon>Gammaproteobacteria</taxon>
        <taxon>Lysobacterales</taxon>
        <taxon>Lysobacteraceae</taxon>
        <taxon>Luteimonas</taxon>
    </lineage>
</organism>
<feature type="transmembrane region" description="Helical" evidence="11">
    <location>
        <begin position="46"/>
        <end position="67"/>
    </location>
</feature>
<accession>A0ABP7N1M9</accession>
<keyword evidence="9" id="KW-0482">Metalloprotease</keyword>
<evidence type="ECO:0000256" key="11">
    <source>
        <dbReference type="SAM" id="Phobius"/>
    </source>
</evidence>
<evidence type="ECO:0000256" key="3">
    <source>
        <dbReference type="ARBA" id="ARBA00022670"/>
    </source>
</evidence>
<evidence type="ECO:0000256" key="8">
    <source>
        <dbReference type="ARBA" id="ARBA00022989"/>
    </source>
</evidence>